<proteinExistence type="predicted"/>
<organism evidence="1 2">
    <name type="scientific">Kribbella pratensis</name>
    <dbReference type="NCBI Taxonomy" id="2512112"/>
    <lineage>
        <taxon>Bacteria</taxon>
        <taxon>Bacillati</taxon>
        <taxon>Actinomycetota</taxon>
        <taxon>Actinomycetes</taxon>
        <taxon>Propionibacteriales</taxon>
        <taxon>Kribbellaceae</taxon>
        <taxon>Kribbella</taxon>
    </lineage>
</organism>
<dbReference type="EMBL" id="SODU01000004">
    <property type="protein sequence ID" value="TDW83926.1"/>
    <property type="molecule type" value="Genomic_DNA"/>
</dbReference>
<keyword evidence="2" id="KW-1185">Reference proteome</keyword>
<evidence type="ECO:0000313" key="2">
    <source>
        <dbReference type="Proteomes" id="UP000295060"/>
    </source>
</evidence>
<gene>
    <name evidence="1" type="ORF">EV137_6729</name>
</gene>
<dbReference type="Proteomes" id="UP000295060">
    <property type="component" value="Unassembled WGS sequence"/>
</dbReference>
<sequence length="121" mass="11335">MLGIAAGGEVRLGAGVCGGGGVGAGVVVGVVGGVVIGAAGDVGAELDEVGATDGPATVVLSSPEEAKTGANAAIRAATIDAPAAIHALLVCLSNQLFASGFSSAKALITPLANRTVEVSSP</sequence>
<reference evidence="1 2" key="1">
    <citation type="submission" date="2019-03" db="EMBL/GenBank/DDBJ databases">
        <title>Genomic Encyclopedia of Type Strains, Phase III (KMG-III): the genomes of soil and plant-associated and newly described type strains.</title>
        <authorList>
            <person name="Whitman W."/>
        </authorList>
    </citation>
    <scope>NUCLEOTIDE SEQUENCE [LARGE SCALE GENOMIC DNA]</scope>
    <source>
        <strain evidence="1 2">VKMAc-2574</strain>
    </source>
</reference>
<protein>
    <submittedName>
        <fullName evidence="1">Uncharacterized protein</fullName>
    </submittedName>
</protein>
<name>A0ABY2F6D6_9ACTN</name>
<accession>A0ABY2F6D6</accession>
<comment type="caution">
    <text evidence="1">The sequence shown here is derived from an EMBL/GenBank/DDBJ whole genome shotgun (WGS) entry which is preliminary data.</text>
</comment>
<evidence type="ECO:0000313" key="1">
    <source>
        <dbReference type="EMBL" id="TDW83926.1"/>
    </source>
</evidence>